<evidence type="ECO:0000313" key="2">
    <source>
        <dbReference type="Proteomes" id="UP000183287"/>
    </source>
</evidence>
<keyword evidence="2" id="KW-1185">Reference proteome</keyword>
<dbReference type="AlphaFoldDB" id="A0A1I4L6V3"/>
<dbReference type="EMBL" id="FOUB01000006">
    <property type="protein sequence ID" value="SFL86768.1"/>
    <property type="molecule type" value="Genomic_DNA"/>
</dbReference>
<dbReference type="Proteomes" id="UP000183287">
    <property type="component" value="Unassembled WGS sequence"/>
</dbReference>
<reference evidence="2" key="1">
    <citation type="submission" date="2016-10" db="EMBL/GenBank/DDBJ databases">
        <authorList>
            <person name="Varghese N."/>
            <person name="Submissions S."/>
        </authorList>
    </citation>
    <scope>NUCLEOTIDE SEQUENCE [LARGE SCALE GENOMIC DNA]</scope>
    <source>
        <strain evidence="2">Nm44</strain>
    </source>
</reference>
<sequence>MNRDTKPLRLPNLIGDLLEFRVNHPPQLGFFPT</sequence>
<gene>
    <name evidence="1" type="ORF">SAMN05421863_10062</name>
</gene>
<organism evidence="1 2">
    <name type="scientific">Nitrosomonas communis</name>
    <dbReference type="NCBI Taxonomy" id="44574"/>
    <lineage>
        <taxon>Bacteria</taxon>
        <taxon>Pseudomonadati</taxon>
        <taxon>Pseudomonadota</taxon>
        <taxon>Betaproteobacteria</taxon>
        <taxon>Nitrosomonadales</taxon>
        <taxon>Nitrosomonadaceae</taxon>
        <taxon>Nitrosomonas</taxon>
    </lineage>
</organism>
<proteinExistence type="predicted"/>
<protein>
    <submittedName>
        <fullName evidence="1">Uncharacterized protein</fullName>
    </submittedName>
</protein>
<accession>A0A1I4L6V3</accession>
<name>A0A1I4L6V3_9PROT</name>
<evidence type="ECO:0000313" key="1">
    <source>
        <dbReference type="EMBL" id="SFL86768.1"/>
    </source>
</evidence>